<comment type="caution">
    <text evidence="8">The sequence shown here is derived from an EMBL/GenBank/DDBJ whole genome shotgun (WGS) entry which is preliminary data.</text>
</comment>
<evidence type="ECO:0000256" key="6">
    <source>
        <dbReference type="SAM" id="Phobius"/>
    </source>
</evidence>
<feature type="transmembrane region" description="Helical" evidence="6">
    <location>
        <begin position="76"/>
        <end position="101"/>
    </location>
</feature>
<organism evidence="8 9">
    <name type="scientific">Streptomyces gamaensis</name>
    <dbReference type="NCBI Taxonomy" id="1763542"/>
    <lineage>
        <taxon>Bacteria</taxon>
        <taxon>Bacillati</taxon>
        <taxon>Actinomycetota</taxon>
        <taxon>Actinomycetes</taxon>
        <taxon>Kitasatosporales</taxon>
        <taxon>Streptomycetaceae</taxon>
        <taxon>Streptomyces</taxon>
    </lineage>
</organism>
<keyword evidence="5 6" id="KW-0472">Membrane</keyword>
<evidence type="ECO:0000256" key="1">
    <source>
        <dbReference type="ARBA" id="ARBA00004651"/>
    </source>
</evidence>
<proteinExistence type="predicted"/>
<reference evidence="9" key="1">
    <citation type="journal article" date="2019" name="Int. J. Syst. Evol. Microbiol.">
        <title>The Global Catalogue of Microorganisms (GCM) 10K type strain sequencing project: providing services to taxonomists for standard genome sequencing and annotation.</title>
        <authorList>
            <consortium name="The Broad Institute Genomics Platform"/>
            <consortium name="The Broad Institute Genome Sequencing Center for Infectious Disease"/>
            <person name="Wu L."/>
            <person name="Ma J."/>
        </authorList>
    </citation>
    <scope>NUCLEOTIDE SEQUENCE [LARGE SCALE GENOMIC DNA]</scope>
    <source>
        <strain evidence="9">CGMCC 4.7304</strain>
    </source>
</reference>
<evidence type="ECO:0000256" key="2">
    <source>
        <dbReference type="ARBA" id="ARBA00022475"/>
    </source>
</evidence>
<name>A0ABW0Z3Z5_9ACTN</name>
<feature type="domain" description="Type II secretion system protein GspF" evidence="7">
    <location>
        <begin position="131"/>
        <end position="252"/>
    </location>
</feature>
<feature type="transmembrane region" description="Helical" evidence="6">
    <location>
        <begin position="233"/>
        <end position="258"/>
    </location>
</feature>
<dbReference type="PANTHER" id="PTHR35007:SF3">
    <property type="entry name" value="POSSIBLE CONSERVED ALANINE RICH MEMBRANE PROTEIN"/>
    <property type="match status" value="1"/>
</dbReference>
<evidence type="ECO:0000256" key="3">
    <source>
        <dbReference type="ARBA" id="ARBA00022692"/>
    </source>
</evidence>
<dbReference type="PANTHER" id="PTHR35007">
    <property type="entry name" value="INTEGRAL MEMBRANE PROTEIN-RELATED"/>
    <property type="match status" value="1"/>
</dbReference>
<dbReference type="EMBL" id="JBHSPB010000018">
    <property type="protein sequence ID" value="MFC5723531.1"/>
    <property type="molecule type" value="Genomic_DNA"/>
</dbReference>
<dbReference type="Pfam" id="PF00482">
    <property type="entry name" value="T2SSF"/>
    <property type="match status" value="1"/>
</dbReference>
<gene>
    <name evidence="8" type="ORF">ACFP1Z_25535</name>
</gene>
<dbReference type="InterPro" id="IPR018076">
    <property type="entry name" value="T2SS_GspF_dom"/>
</dbReference>
<evidence type="ECO:0000313" key="9">
    <source>
        <dbReference type="Proteomes" id="UP001596083"/>
    </source>
</evidence>
<keyword evidence="3 6" id="KW-0812">Transmembrane</keyword>
<comment type="subcellular location">
    <subcellularLocation>
        <location evidence="1">Cell membrane</location>
        <topology evidence="1">Multi-pass membrane protein</topology>
    </subcellularLocation>
</comment>
<evidence type="ECO:0000256" key="4">
    <source>
        <dbReference type="ARBA" id="ARBA00022989"/>
    </source>
</evidence>
<evidence type="ECO:0000256" key="5">
    <source>
        <dbReference type="ARBA" id="ARBA00023136"/>
    </source>
</evidence>
<dbReference type="RefSeq" id="WP_390319813.1">
    <property type="nucleotide sequence ID" value="NZ_JBHSPB010000018.1"/>
</dbReference>
<keyword evidence="4 6" id="KW-1133">Transmembrane helix</keyword>
<sequence length="268" mass="27519">MIEGFVHSLWVMLLLGLAPLFVMMLASEERRERATRRRLRSMFAAEAAAGPPRGVALRRFWEERGPSAREVLSAVAVLGAGAVLVGGVVGVLVGAVAAYGVRWWLRRARNSAGAAPDEPARAVERQLPLAADLMAACLAAGAGPGEAAEVVGGSLGGPVGERLARAAAEVRLGGDPAAAWNRLGRLTGARGLARCLARAQATGVPAVEPVSLLAGRLRAERGRSAGIRARRAGVLATVPLGVCFLPAFLALGVVPVVIGLAKVLMAGG</sequence>
<feature type="transmembrane region" description="Helical" evidence="6">
    <location>
        <begin position="6"/>
        <end position="27"/>
    </location>
</feature>
<keyword evidence="2" id="KW-1003">Cell membrane</keyword>
<evidence type="ECO:0000259" key="7">
    <source>
        <dbReference type="Pfam" id="PF00482"/>
    </source>
</evidence>
<dbReference type="Proteomes" id="UP001596083">
    <property type="component" value="Unassembled WGS sequence"/>
</dbReference>
<protein>
    <submittedName>
        <fullName evidence="8">Type II secretion system F family protein</fullName>
    </submittedName>
</protein>
<accession>A0ABW0Z3Z5</accession>
<evidence type="ECO:0000313" key="8">
    <source>
        <dbReference type="EMBL" id="MFC5723531.1"/>
    </source>
</evidence>
<keyword evidence="9" id="KW-1185">Reference proteome</keyword>